<gene>
    <name evidence="1" type="ORF">Scep_027669</name>
</gene>
<evidence type="ECO:0000313" key="1">
    <source>
        <dbReference type="EMBL" id="KAK9088587.1"/>
    </source>
</evidence>
<accession>A0AAP0HL05</accession>
<dbReference type="Proteomes" id="UP001419268">
    <property type="component" value="Unassembled WGS sequence"/>
</dbReference>
<reference evidence="1 2" key="1">
    <citation type="submission" date="2024-01" db="EMBL/GenBank/DDBJ databases">
        <title>Genome assemblies of Stephania.</title>
        <authorList>
            <person name="Yang L."/>
        </authorList>
    </citation>
    <scope>NUCLEOTIDE SEQUENCE [LARGE SCALE GENOMIC DNA]</scope>
    <source>
        <strain evidence="1">JXDWG</strain>
        <tissue evidence="1">Leaf</tissue>
    </source>
</reference>
<dbReference type="EMBL" id="JBBNAG010000012">
    <property type="protein sequence ID" value="KAK9088587.1"/>
    <property type="molecule type" value="Genomic_DNA"/>
</dbReference>
<organism evidence="1 2">
    <name type="scientific">Stephania cephalantha</name>
    <dbReference type="NCBI Taxonomy" id="152367"/>
    <lineage>
        <taxon>Eukaryota</taxon>
        <taxon>Viridiplantae</taxon>
        <taxon>Streptophyta</taxon>
        <taxon>Embryophyta</taxon>
        <taxon>Tracheophyta</taxon>
        <taxon>Spermatophyta</taxon>
        <taxon>Magnoliopsida</taxon>
        <taxon>Ranunculales</taxon>
        <taxon>Menispermaceae</taxon>
        <taxon>Menispermoideae</taxon>
        <taxon>Cissampelideae</taxon>
        <taxon>Stephania</taxon>
    </lineage>
</organism>
<sequence>MIVEKVPDGVFHVALRVFEEMFVALCIAIIHSTKYVRLIPPRHDGIRDGVSMS</sequence>
<name>A0AAP0HL05_9MAGN</name>
<keyword evidence="2" id="KW-1185">Reference proteome</keyword>
<comment type="caution">
    <text evidence="1">The sequence shown here is derived from an EMBL/GenBank/DDBJ whole genome shotgun (WGS) entry which is preliminary data.</text>
</comment>
<protein>
    <submittedName>
        <fullName evidence="1">Uncharacterized protein</fullName>
    </submittedName>
</protein>
<proteinExistence type="predicted"/>
<dbReference type="AlphaFoldDB" id="A0AAP0HL05"/>
<evidence type="ECO:0000313" key="2">
    <source>
        <dbReference type="Proteomes" id="UP001419268"/>
    </source>
</evidence>